<organism evidence="2 3">
    <name type="scientific">Sistotremastrum suecicum HHB10207 ss-3</name>
    <dbReference type="NCBI Taxonomy" id="1314776"/>
    <lineage>
        <taxon>Eukaryota</taxon>
        <taxon>Fungi</taxon>
        <taxon>Dikarya</taxon>
        <taxon>Basidiomycota</taxon>
        <taxon>Agaricomycotina</taxon>
        <taxon>Agaricomycetes</taxon>
        <taxon>Sistotremastrales</taxon>
        <taxon>Sistotremastraceae</taxon>
        <taxon>Sistotremastrum</taxon>
    </lineage>
</organism>
<evidence type="ECO:0000313" key="3">
    <source>
        <dbReference type="Proteomes" id="UP000076798"/>
    </source>
</evidence>
<reference evidence="2 3" key="1">
    <citation type="journal article" date="2016" name="Mol. Biol. Evol.">
        <title>Comparative Genomics of Early-Diverging Mushroom-Forming Fungi Provides Insights into the Origins of Lignocellulose Decay Capabilities.</title>
        <authorList>
            <person name="Nagy L.G."/>
            <person name="Riley R."/>
            <person name="Tritt A."/>
            <person name="Adam C."/>
            <person name="Daum C."/>
            <person name="Floudas D."/>
            <person name="Sun H."/>
            <person name="Yadav J.S."/>
            <person name="Pangilinan J."/>
            <person name="Larsson K.H."/>
            <person name="Matsuura K."/>
            <person name="Barry K."/>
            <person name="Labutti K."/>
            <person name="Kuo R."/>
            <person name="Ohm R.A."/>
            <person name="Bhattacharya S.S."/>
            <person name="Shirouzu T."/>
            <person name="Yoshinaga Y."/>
            <person name="Martin F.M."/>
            <person name="Grigoriev I.V."/>
            <person name="Hibbett D.S."/>
        </authorList>
    </citation>
    <scope>NUCLEOTIDE SEQUENCE [LARGE SCALE GENOMIC DNA]</scope>
    <source>
        <strain evidence="2 3">HHB10207 ss-3</strain>
    </source>
</reference>
<dbReference type="EMBL" id="KV428058">
    <property type="protein sequence ID" value="KZT38690.1"/>
    <property type="molecule type" value="Genomic_DNA"/>
</dbReference>
<evidence type="ECO:0000256" key="1">
    <source>
        <dbReference type="SAM" id="MobiDB-lite"/>
    </source>
</evidence>
<keyword evidence="3" id="KW-1185">Reference proteome</keyword>
<feature type="region of interest" description="Disordered" evidence="1">
    <location>
        <begin position="62"/>
        <end position="81"/>
    </location>
</feature>
<dbReference type="Proteomes" id="UP000076798">
    <property type="component" value="Unassembled WGS sequence"/>
</dbReference>
<gene>
    <name evidence="2" type="ORF">SISSUDRAFT_1061729</name>
</gene>
<sequence>MSNEIKIRREDKVIMLMIANVPPSDQKRDSSEMLNQVWSVLSEMINAYLMVGSVMSKAVLKNSESSMGHSSASYEAVEGHE</sequence>
<name>A0A166DMH8_9AGAM</name>
<proteinExistence type="predicted"/>
<dbReference type="AlphaFoldDB" id="A0A166DMH8"/>
<evidence type="ECO:0000313" key="2">
    <source>
        <dbReference type="EMBL" id="KZT38690.1"/>
    </source>
</evidence>
<protein>
    <submittedName>
        <fullName evidence="2">Uncharacterized protein</fullName>
    </submittedName>
</protein>
<feature type="compositionally biased region" description="Polar residues" evidence="1">
    <location>
        <begin position="62"/>
        <end position="73"/>
    </location>
</feature>
<accession>A0A166DMH8</accession>